<dbReference type="InterPro" id="IPR011009">
    <property type="entry name" value="Kinase-like_dom_sf"/>
</dbReference>
<dbReference type="Gene3D" id="3.30.200.20">
    <property type="entry name" value="Phosphorylase Kinase, domain 1"/>
    <property type="match status" value="1"/>
</dbReference>
<keyword evidence="1" id="KW-0547">Nucleotide-binding</keyword>
<keyword evidence="4" id="KW-1185">Reference proteome</keyword>
<comment type="caution">
    <text evidence="3">The sequence shown here is derived from an EMBL/GenBank/DDBJ whole genome shotgun (WGS) entry which is preliminary data.</text>
</comment>
<dbReference type="InterPro" id="IPR000719">
    <property type="entry name" value="Prot_kinase_dom"/>
</dbReference>
<dbReference type="EMBL" id="CAJVQB010000378">
    <property type="protein sequence ID" value="CAG8485456.1"/>
    <property type="molecule type" value="Genomic_DNA"/>
</dbReference>
<gene>
    <name evidence="3" type="ORF">GMARGA_LOCUS1453</name>
</gene>
<name>A0ABM8VZD7_GIGMA</name>
<dbReference type="PROSITE" id="PS00107">
    <property type="entry name" value="PROTEIN_KINASE_ATP"/>
    <property type="match status" value="1"/>
</dbReference>
<protein>
    <submittedName>
        <fullName evidence="3">4703_t:CDS:1</fullName>
    </submittedName>
</protein>
<dbReference type="SUPFAM" id="SSF56112">
    <property type="entry name" value="Protein kinase-like (PK-like)"/>
    <property type="match status" value="1"/>
</dbReference>
<dbReference type="PROSITE" id="PS50011">
    <property type="entry name" value="PROTEIN_KINASE_DOM"/>
    <property type="match status" value="1"/>
</dbReference>
<evidence type="ECO:0000313" key="3">
    <source>
        <dbReference type="EMBL" id="CAG8485456.1"/>
    </source>
</evidence>
<evidence type="ECO:0000313" key="4">
    <source>
        <dbReference type="Proteomes" id="UP000789901"/>
    </source>
</evidence>
<accession>A0ABM8VZD7</accession>
<evidence type="ECO:0000259" key="2">
    <source>
        <dbReference type="PROSITE" id="PS50011"/>
    </source>
</evidence>
<evidence type="ECO:0000256" key="1">
    <source>
        <dbReference type="PROSITE-ProRule" id="PRU10141"/>
    </source>
</evidence>
<keyword evidence="1" id="KW-0067">ATP-binding</keyword>
<feature type="domain" description="Protein kinase" evidence="2">
    <location>
        <begin position="109"/>
        <end position="159"/>
    </location>
</feature>
<dbReference type="Proteomes" id="UP000789901">
    <property type="component" value="Unassembled WGS sequence"/>
</dbReference>
<organism evidence="3 4">
    <name type="scientific">Gigaspora margarita</name>
    <dbReference type="NCBI Taxonomy" id="4874"/>
    <lineage>
        <taxon>Eukaryota</taxon>
        <taxon>Fungi</taxon>
        <taxon>Fungi incertae sedis</taxon>
        <taxon>Mucoromycota</taxon>
        <taxon>Glomeromycotina</taxon>
        <taxon>Glomeromycetes</taxon>
        <taxon>Diversisporales</taxon>
        <taxon>Gigasporaceae</taxon>
        <taxon>Gigaspora</taxon>
    </lineage>
</organism>
<sequence>MQFIINPINGGNENILTKSNASVNSDPFTNDNIEAEVFSKAIPTAIIELTEKIISEEIKPNSISSDNENILAKSDTSADFDSFISSSFETELAGEIIPEEFKTYDYKEFSRHRNIGEGGFGIVYLAKWESKGLMVALKRFNECPHETVENTRINLFEQV</sequence>
<feature type="binding site" evidence="1">
    <location>
        <position position="138"/>
    </location>
    <ligand>
        <name>ATP</name>
        <dbReference type="ChEBI" id="CHEBI:30616"/>
    </ligand>
</feature>
<reference evidence="3 4" key="1">
    <citation type="submission" date="2021-06" db="EMBL/GenBank/DDBJ databases">
        <authorList>
            <person name="Kallberg Y."/>
            <person name="Tangrot J."/>
            <person name="Rosling A."/>
        </authorList>
    </citation>
    <scope>NUCLEOTIDE SEQUENCE [LARGE SCALE GENOMIC DNA]</scope>
    <source>
        <strain evidence="3 4">120-4 pot B 10/14</strain>
    </source>
</reference>
<proteinExistence type="predicted"/>
<dbReference type="InterPro" id="IPR017441">
    <property type="entry name" value="Protein_kinase_ATP_BS"/>
</dbReference>